<dbReference type="InterPro" id="IPR029016">
    <property type="entry name" value="GAF-like_dom_sf"/>
</dbReference>
<evidence type="ECO:0000313" key="8">
    <source>
        <dbReference type="Proteomes" id="UP000006320"/>
    </source>
</evidence>
<dbReference type="SUPFAM" id="SSF52540">
    <property type="entry name" value="P-loop containing nucleoside triphosphate hydrolases"/>
    <property type="match status" value="1"/>
</dbReference>
<evidence type="ECO:0000313" key="7">
    <source>
        <dbReference type="EMBL" id="GAC11127.1"/>
    </source>
</evidence>
<dbReference type="InterPro" id="IPR003593">
    <property type="entry name" value="AAA+_ATPase"/>
</dbReference>
<accession>A0AAV3V317</accession>
<dbReference type="InterPro" id="IPR003018">
    <property type="entry name" value="GAF"/>
</dbReference>
<organism evidence="7 8">
    <name type="scientific">Paraglaciecola chathamensis S18K6</name>
    <dbReference type="NCBI Taxonomy" id="1127672"/>
    <lineage>
        <taxon>Bacteria</taxon>
        <taxon>Pseudomonadati</taxon>
        <taxon>Pseudomonadota</taxon>
        <taxon>Gammaproteobacteria</taxon>
        <taxon>Alteromonadales</taxon>
        <taxon>Alteromonadaceae</taxon>
        <taxon>Paraglaciecola</taxon>
    </lineage>
</organism>
<dbReference type="EMBL" id="BAEM01000040">
    <property type="protein sequence ID" value="GAC11127.1"/>
    <property type="molecule type" value="Genomic_DNA"/>
</dbReference>
<dbReference type="Pfam" id="PF00158">
    <property type="entry name" value="Sigma54_activat"/>
    <property type="match status" value="1"/>
</dbReference>
<dbReference type="Pfam" id="PF25601">
    <property type="entry name" value="AAA_lid_14"/>
    <property type="match status" value="1"/>
</dbReference>
<dbReference type="PANTHER" id="PTHR32071">
    <property type="entry name" value="TRANSCRIPTIONAL REGULATORY PROTEIN"/>
    <property type="match status" value="1"/>
</dbReference>
<dbReference type="RefSeq" id="WP_007989649.1">
    <property type="nucleotide sequence ID" value="NZ_BAEM01000040.1"/>
</dbReference>
<dbReference type="Gene3D" id="1.10.8.60">
    <property type="match status" value="1"/>
</dbReference>
<dbReference type="InterPro" id="IPR058031">
    <property type="entry name" value="AAA_lid_NorR"/>
</dbReference>
<evidence type="ECO:0000256" key="2">
    <source>
        <dbReference type="ARBA" id="ARBA00022840"/>
    </source>
</evidence>
<dbReference type="NCBIfam" id="NF003451">
    <property type="entry name" value="PRK05022.1"/>
    <property type="match status" value="1"/>
</dbReference>
<keyword evidence="1" id="KW-0547">Nucleotide-binding</keyword>
<dbReference type="InterPro" id="IPR009057">
    <property type="entry name" value="Homeodomain-like_sf"/>
</dbReference>
<dbReference type="Pfam" id="PF02954">
    <property type="entry name" value="HTH_8"/>
    <property type="match status" value="1"/>
</dbReference>
<dbReference type="InterPro" id="IPR027417">
    <property type="entry name" value="P-loop_NTPase"/>
</dbReference>
<dbReference type="GO" id="GO:0043565">
    <property type="term" value="F:sequence-specific DNA binding"/>
    <property type="evidence" value="ECO:0007669"/>
    <property type="project" value="InterPro"/>
</dbReference>
<gene>
    <name evidence="7" type="primary">norR</name>
    <name evidence="7" type="ORF">GCHA_3188</name>
</gene>
<dbReference type="InterPro" id="IPR025662">
    <property type="entry name" value="Sigma_54_int_dom_ATP-bd_1"/>
</dbReference>
<evidence type="ECO:0000256" key="4">
    <source>
        <dbReference type="ARBA" id="ARBA00023125"/>
    </source>
</evidence>
<dbReference type="PROSITE" id="PS00688">
    <property type="entry name" value="SIGMA54_INTERACT_3"/>
    <property type="match status" value="1"/>
</dbReference>
<keyword evidence="5" id="KW-0804">Transcription</keyword>
<dbReference type="AlphaFoldDB" id="A0AAV3V317"/>
<dbReference type="FunFam" id="3.40.50.300:FF:000006">
    <property type="entry name" value="DNA-binding transcriptional regulator NtrC"/>
    <property type="match status" value="1"/>
</dbReference>
<evidence type="ECO:0000259" key="6">
    <source>
        <dbReference type="PROSITE" id="PS50045"/>
    </source>
</evidence>
<name>A0AAV3V317_9ALTE</name>
<dbReference type="Gene3D" id="1.10.10.60">
    <property type="entry name" value="Homeodomain-like"/>
    <property type="match status" value="1"/>
</dbReference>
<evidence type="ECO:0000256" key="1">
    <source>
        <dbReference type="ARBA" id="ARBA00022741"/>
    </source>
</evidence>
<protein>
    <submittedName>
        <fullName evidence="7">Anaerobic nitric oxide reductase transcription regulator</fullName>
    </submittedName>
</protein>
<keyword evidence="2" id="KW-0067">ATP-binding</keyword>
<dbReference type="GO" id="GO:0006355">
    <property type="term" value="P:regulation of DNA-templated transcription"/>
    <property type="evidence" value="ECO:0007669"/>
    <property type="project" value="InterPro"/>
</dbReference>
<sequence>MPELNSTLLLEVALDLANSITNEDRFDRLLSSIRKAINCEAVVLLVNRGEQLTPLATQGLAPDTLGRRFKLSDHPRLALICAATQPLRFPSDSPLADPYDGLLLAKDGDLPVHSCMGLPLYSDNKLIGVVTLDSLRPNAFNDISERTLQLISALSAATLKTAIQLKALEQRAQQAQDLLQELTHEALTRDGGELIGNSPSMQALKSDIQLVASSDYTVLVLGETGVGKELVARTLHRSSERSNHPLIHLNCASIPETLAESELFGHAKGAFSGAEKERPGKFQLADGGTIFLDEVGELPMSVQGKLLRVLQSGEIQPVGKDQVSMVNVRVIAATNRNLAEEVKVGRFRADLYHRLSVYPVRIPSLKERNNDILLLAGYFLEVTARKLGVRQLKIRPDVENALLEYTWPGNVRELEHVISRASLKATRHAQQQDIISISLTDLDFETGLAQPPQPPQLKPKEALAAHLKEQTPLKSLTEDFQRQHISDTLVVHNGNWTNAAKQLGMDRANLARLAKRLGVSLEKHIKQQTRFL</sequence>
<comment type="caution">
    <text evidence="7">The sequence shown here is derived from an EMBL/GenBank/DDBJ whole genome shotgun (WGS) entry which is preliminary data.</text>
</comment>
<dbReference type="SMART" id="SM00065">
    <property type="entry name" value="GAF"/>
    <property type="match status" value="1"/>
</dbReference>
<dbReference type="Gene3D" id="3.30.450.40">
    <property type="match status" value="1"/>
</dbReference>
<keyword evidence="3" id="KW-0805">Transcription regulation</keyword>
<dbReference type="InterPro" id="IPR025943">
    <property type="entry name" value="Sigma_54_int_dom_ATP-bd_2"/>
</dbReference>
<dbReference type="InterPro" id="IPR002078">
    <property type="entry name" value="Sigma_54_int"/>
</dbReference>
<proteinExistence type="predicted"/>
<feature type="domain" description="Sigma-54 factor interaction" evidence="6">
    <location>
        <begin position="194"/>
        <end position="423"/>
    </location>
</feature>
<dbReference type="GO" id="GO:0005524">
    <property type="term" value="F:ATP binding"/>
    <property type="evidence" value="ECO:0007669"/>
    <property type="project" value="UniProtKB-KW"/>
</dbReference>
<dbReference type="SUPFAM" id="SSF55781">
    <property type="entry name" value="GAF domain-like"/>
    <property type="match status" value="1"/>
</dbReference>
<dbReference type="SMART" id="SM00382">
    <property type="entry name" value="AAA"/>
    <property type="match status" value="1"/>
</dbReference>
<dbReference type="PANTHER" id="PTHR32071:SF35">
    <property type="entry name" value="ANAEROBIC NITRIC OXIDE REDUCTASE TRANSCRIPTION REGULATOR NORR"/>
    <property type="match status" value="1"/>
</dbReference>
<evidence type="ECO:0000256" key="5">
    <source>
        <dbReference type="ARBA" id="ARBA00023163"/>
    </source>
</evidence>
<evidence type="ECO:0000256" key="3">
    <source>
        <dbReference type="ARBA" id="ARBA00023015"/>
    </source>
</evidence>
<dbReference type="SUPFAM" id="SSF46689">
    <property type="entry name" value="Homeodomain-like"/>
    <property type="match status" value="1"/>
</dbReference>
<dbReference type="InterPro" id="IPR002197">
    <property type="entry name" value="HTH_Fis"/>
</dbReference>
<reference evidence="7 8" key="1">
    <citation type="journal article" date="2017" name="Antonie Van Leeuwenhoek">
        <title>Rhizobium rhizosphaerae sp. nov., a novel species isolated from rice rhizosphere.</title>
        <authorList>
            <person name="Zhao J.J."/>
            <person name="Zhang J."/>
            <person name="Zhang R.J."/>
            <person name="Zhang C.W."/>
            <person name="Yin H.Q."/>
            <person name="Zhang X.X."/>
        </authorList>
    </citation>
    <scope>NUCLEOTIDE SEQUENCE [LARGE SCALE GENOMIC DNA]</scope>
    <source>
        <strain evidence="7 8">S18K6</strain>
    </source>
</reference>
<dbReference type="CDD" id="cd00009">
    <property type="entry name" value="AAA"/>
    <property type="match status" value="1"/>
</dbReference>
<dbReference type="Gene3D" id="3.40.50.300">
    <property type="entry name" value="P-loop containing nucleotide triphosphate hydrolases"/>
    <property type="match status" value="1"/>
</dbReference>
<dbReference type="InterPro" id="IPR025944">
    <property type="entry name" value="Sigma_54_int_dom_CS"/>
</dbReference>
<dbReference type="PROSITE" id="PS00675">
    <property type="entry name" value="SIGMA54_INTERACT_1"/>
    <property type="match status" value="1"/>
</dbReference>
<dbReference type="Pfam" id="PF01590">
    <property type="entry name" value="GAF"/>
    <property type="match status" value="1"/>
</dbReference>
<dbReference type="Proteomes" id="UP000006320">
    <property type="component" value="Unassembled WGS sequence"/>
</dbReference>
<dbReference type="PROSITE" id="PS50045">
    <property type="entry name" value="SIGMA54_INTERACT_4"/>
    <property type="match status" value="1"/>
</dbReference>
<keyword evidence="4" id="KW-0238">DNA-binding</keyword>
<dbReference type="PROSITE" id="PS00676">
    <property type="entry name" value="SIGMA54_INTERACT_2"/>
    <property type="match status" value="1"/>
</dbReference>